<dbReference type="EMBL" id="JBFNXR010000021">
    <property type="protein sequence ID" value="MEW9854951.1"/>
    <property type="molecule type" value="Genomic_DNA"/>
</dbReference>
<keyword evidence="1" id="KW-0472">Membrane</keyword>
<evidence type="ECO:0000313" key="3">
    <source>
        <dbReference type="EMBL" id="MEW9854951.1"/>
    </source>
</evidence>
<keyword evidence="1" id="KW-1133">Transmembrane helix</keyword>
<dbReference type="Pfam" id="PF25231">
    <property type="entry name" value="DUF7847"/>
    <property type="match status" value="1"/>
</dbReference>
<keyword evidence="4" id="KW-1185">Reference proteome</keyword>
<feature type="domain" description="DUF7847" evidence="2">
    <location>
        <begin position="21"/>
        <end position="253"/>
    </location>
</feature>
<dbReference type="RefSeq" id="WP_367771823.1">
    <property type="nucleotide sequence ID" value="NZ_JBFNXR010000021.1"/>
</dbReference>
<gene>
    <name evidence="3" type="ORF">ABUH87_07125</name>
</gene>
<feature type="transmembrane region" description="Helical" evidence="1">
    <location>
        <begin position="62"/>
        <end position="89"/>
    </location>
</feature>
<feature type="transmembrane region" description="Helical" evidence="1">
    <location>
        <begin position="21"/>
        <end position="42"/>
    </location>
</feature>
<organism evidence="3 4">
    <name type="scientific">Novosphingobium rhizovicinum</name>
    <dbReference type="NCBI Taxonomy" id="3228928"/>
    <lineage>
        <taxon>Bacteria</taxon>
        <taxon>Pseudomonadati</taxon>
        <taxon>Pseudomonadota</taxon>
        <taxon>Alphaproteobacteria</taxon>
        <taxon>Sphingomonadales</taxon>
        <taxon>Sphingomonadaceae</taxon>
        <taxon>Novosphingobium</taxon>
    </lineage>
</organism>
<protein>
    <recommendedName>
        <fullName evidence="2">DUF7847 domain-containing protein</fullName>
    </recommendedName>
</protein>
<feature type="transmembrane region" description="Helical" evidence="1">
    <location>
        <begin position="235"/>
        <end position="255"/>
    </location>
</feature>
<proteinExistence type="predicted"/>
<evidence type="ECO:0000313" key="4">
    <source>
        <dbReference type="Proteomes" id="UP001556118"/>
    </source>
</evidence>
<accession>A0ABV3RA37</accession>
<reference evidence="3 4" key="1">
    <citation type="submission" date="2024-06" db="EMBL/GenBank/DDBJ databases">
        <title>Novosphingobium rhizovicinus M1R2S20.</title>
        <authorList>
            <person name="Sun J.-Q."/>
        </authorList>
    </citation>
    <scope>NUCLEOTIDE SEQUENCE [LARGE SCALE GENOMIC DNA]</scope>
    <source>
        <strain evidence="3 4">M1R2S20</strain>
    </source>
</reference>
<dbReference type="InterPro" id="IPR057169">
    <property type="entry name" value="DUF7847"/>
</dbReference>
<comment type="caution">
    <text evidence="3">The sequence shown here is derived from an EMBL/GenBank/DDBJ whole genome shotgun (WGS) entry which is preliminary data.</text>
</comment>
<feature type="transmembrane region" description="Helical" evidence="1">
    <location>
        <begin position="191"/>
        <end position="215"/>
    </location>
</feature>
<sequence>MKLDTNRAWKEASRNISRNRDAVLAVAGVFFLLPQLVLALFFPQPEPAAGMSEQQIMDLASAYYLSTLPVMLPLILAQAVGTLGLLSLLSHADRPTVGEALRRGLAGLPTYLGAQLVVGVGVGLAGGLLLSILALSGAAALAVAGLAMVVLAAIAIAVRVSLSGAAVAVGGERNPLRALRRSWALTAGNGWRLFGFYALFLIAFLVILTMVSVVLGIPLQMLGGGTHAATVMTSVISSTLNALMALYLVGIIGAVHSQLAGRSPEEERRTFE</sequence>
<evidence type="ECO:0000256" key="1">
    <source>
        <dbReference type="SAM" id="Phobius"/>
    </source>
</evidence>
<name>A0ABV3RA37_9SPHN</name>
<dbReference type="Proteomes" id="UP001556118">
    <property type="component" value="Unassembled WGS sequence"/>
</dbReference>
<evidence type="ECO:0000259" key="2">
    <source>
        <dbReference type="Pfam" id="PF25231"/>
    </source>
</evidence>
<keyword evidence="1" id="KW-0812">Transmembrane</keyword>
<feature type="transmembrane region" description="Helical" evidence="1">
    <location>
        <begin position="110"/>
        <end position="135"/>
    </location>
</feature>
<feature type="transmembrane region" description="Helical" evidence="1">
    <location>
        <begin position="141"/>
        <end position="170"/>
    </location>
</feature>